<proteinExistence type="predicted"/>
<dbReference type="PANTHER" id="PTHR33512:SF7">
    <property type="entry name" value="LEGUME LECTIN DOMAIN-CONTAINING PROTEIN"/>
    <property type="match status" value="1"/>
</dbReference>
<dbReference type="AlphaFoldDB" id="A0AAN8Z1N3"/>
<reference evidence="3 4" key="1">
    <citation type="submission" date="2023-12" db="EMBL/GenBank/DDBJ databases">
        <title>A high-quality genome assembly for Dillenia turbinata (Dilleniales).</title>
        <authorList>
            <person name="Chanderbali A."/>
        </authorList>
    </citation>
    <scope>NUCLEOTIDE SEQUENCE [LARGE SCALE GENOMIC DNA]</scope>
    <source>
        <strain evidence="3">LSX21</strain>
        <tissue evidence="3">Leaf</tissue>
    </source>
</reference>
<keyword evidence="1" id="KW-0472">Membrane</keyword>
<dbReference type="EMBL" id="JBAMMX010000021">
    <property type="protein sequence ID" value="KAK6920040.1"/>
    <property type="molecule type" value="Genomic_DNA"/>
</dbReference>
<dbReference type="Proteomes" id="UP001370490">
    <property type="component" value="Unassembled WGS sequence"/>
</dbReference>
<keyword evidence="1" id="KW-0812">Transmembrane</keyword>
<dbReference type="PANTHER" id="PTHR33512">
    <property type="entry name" value="PROTEIN, PUTATIVE (DUF1191)-RELATED"/>
    <property type="match status" value="1"/>
</dbReference>
<keyword evidence="2" id="KW-0732">Signal</keyword>
<name>A0AAN8Z1N3_9MAGN</name>
<evidence type="ECO:0000256" key="2">
    <source>
        <dbReference type="SAM" id="SignalP"/>
    </source>
</evidence>
<evidence type="ECO:0000313" key="4">
    <source>
        <dbReference type="Proteomes" id="UP001370490"/>
    </source>
</evidence>
<keyword evidence="1" id="KW-1133">Transmembrane helix</keyword>
<sequence length="297" mass="33712">MESKKGQHFIWLIINFSILSSFSQAQPSVSLDDFIKDYAFSTSQPKPKTGVLYEVTLPSNFSGIEASIARFRSAHFWQSGANFSSFNIPPRVVAMPFAKRIAIVYKNLGNFSSKYYNVPNYTLVSPVLGFWVYDASSPNPTISGRNLNVSTQGDPILVRFPMVPVLEDPKVTKNCVRFGHNGLVEEFSNFVMPNLCVARDQGHYTIVIPYVRNGEDEDFFEKRKWWVIGIGIGVWLILLILVGSWVYKMMVAMRIRKMERESEKGVAIDSIWIRSVSKMPSATVTRTQPEIENDYVP</sequence>
<evidence type="ECO:0000256" key="1">
    <source>
        <dbReference type="SAM" id="Phobius"/>
    </source>
</evidence>
<organism evidence="3 4">
    <name type="scientific">Dillenia turbinata</name>
    <dbReference type="NCBI Taxonomy" id="194707"/>
    <lineage>
        <taxon>Eukaryota</taxon>
        <taxon>Viridiplantae</taxon>
        <taxon>Streptophyta</taxon>
        <taxon>Embryophyta</taxon>
        <taxon>Tracheophyta</taxon>
        <taxon>Spermatophyta</taxon>
        <taxon>Magnoliopsida</taxon>
        <taxon>eudicotyledons</taxon>
        <taxon>Gunneridae</taxon>
        <taxon>Pentapetalae</taxon>
        <taxon>Dilleniales</taxon>
        <taxon>Dilleniaceae</taxon>
        <taxon>Dillenia</taxon>
    </lineage>
</organism>
<accession>A0AAN8Z1N3</accession>
<dbReference type="InterPro" id="IPR010605">
    <property type="entry name" value="DUF1191"/>
</dbReference>
<evidence type="ECO:0000313" key="3">
    <source>
        <dbReference type="EMBL" id="KAK6920040.1"/>
    </source>
</evidence>
<dbReference type="Pfam" id="PF06697">
    <property type="entry name" value="DUF1191"/>
    <property type="match status" value="1"/>
</dbReference>
<feature type="transmembrane region" description="Helical" evidence="1">
    <location>
        <begin position="225"/>
        <end position="247"/>
    </location>
</feature>
<feature type="signal peptide" evidence="2">
    <location>
        <begin position="1"/>
        <end position="25"/>
    </location>
</feature>
<keyword evidence="4" id="KW-1185">Reference proteome</keyword>
<comment type="caution">
    <text evidence="3">The sequence shown here is derived from an EMBL/GenBank/DDBJ whole genome shotgun (WGS) entry which is preliminary data.</text>
</comment>
<protein>
    <submittedName>
        <fullName evidence="3">Uncharacterized protein</fullName>
    </submittedName>
</protein>
<gene>
    <name evidence="3" type="ORF">RJ641_015944</name>
</gene>
<feature type="chain" id="PRO_5042956693" evidence="2">
    <location>
        <begin position="26"/>
        <end position="297"/>
    </location>
</feature>
<dbReference type="GO" id="GO:0016020">
    <property type="term" value="C:membrane"/>
    <property type="evidence" value="ECO:0007669"/>
    <property type="project" value="TreeGrafter"/>
</dbReference>